<sequence>MNSFYYDLPKVELHAHLSGSISTEFLKRESIAHNGLQYTDPRFGFESWEGDLDRCFNYFQKIHKYIDTPEILQRATASVIEEFCQENVILLELRTTLRPLPTHRSYLNSVIKGIQGSPSVLDNRIYVTLLLSLDRSKSVDEALITLELAKEYYSSGLISGIDLSGNPLAGNLCDFVPLLNTARSYGFKTTVHIAEVTNQSEDWCKFLNLYLPDRLGHGTFLTDLDENAVLARGIVLNSKIPLELCLTSNVKSKTVENYESHHINYWMEKKHPICICTDDKGLFNCTLSGELQLSAERCGLSKQQHFQILVDSVNMSFFSEDVKYHSLQKIKEYFNKFIIDHLDKI</sequence>
<dbReference type="GO" id="GO:0009117">
    <property type="term" value="P:nucleotide metabolic process"/>
    <property type="evidence" value="ECO:0007669"/>
    <property type="project" value="UniProtKB-KW"/>
</dbReference>
<dbReference type="GO" id="GO:0004000">
    <property type="term" value="F:adenosine deaminase activity"/>
    <property type="evidence" value="ECO:0007669"/>
    <property type="project" value="TreeGrafter"/>
</dbReference>
<keyword evidence="10" id="KW-1185">Reference proteome</keyword>
<evidence type="ECO:0000256" key="4">
    <source>
        <dbReference type="ARBA" id="ARBA00022801"/>
    </source>
</evidence>
<keyword evidence="6" id="KW-0546">Nucleotide metabolism</keyword>
<dbReference type="GO" id="GO:0006154">
    <property type="term" value="P:adenosine catabolic process"/>
    <property type="evidence" value="ECO:0007669"/>
    <property type="project" value="TreeGrafter"/>
</dbReference>
<dbReference type="InterPro" id="IPR001365">
    <property type="entry name" value="A_deaminase_dom"/>
</dbReference>
<protein>
    <submittedName>
        <fullName evidence="9">Adenosine deaminase-like protein</fullName>
    </submittedName>
</protein>
<evidence type="ECO:0000256" key="5">
    <source>
        <dbReference type="ARBA" id="ARBA00022833"/>
    </source>
</evidence>
<dbReference type="AlphaFoldDB" id="A0A4Z2DVT1"/>
<feature type="domain" description="Adenosine deaminase" evidence="8">
    <location>
        <begin position="9"/>
        <end position="332"/>
    </location>
</feature>
<dbReference type="Proteomes" id="UP000311919">
    <property type="component" value="Unassembled WGS sequence"/>
</dbReference>
<dbReference type="GO" id="GO:0046103">
    <property type="term" value="P:inosine biosynthetic process"/>
    <property type="evidence" value="ECO:0007669"/>
    <property type="project" value="TreeGrafter"/>
</dbReference>
<evidence type="ECO:0000256" key="1">
    <source>
        <dbReference type="ARBA" id="ARBA00001947"/>
    </source>
</evidence>
<dbReference type="SUPFAM" id="SSF51556">
    <property type="entry name" value="Metallo-dependent hydrolases"/>
    <property type="match status" value="1"/>
</dbReference>
<name>A0A4Z2DVT1_SCHJA</name>
<comment type="similarity">
    <text evidence="2">Belongs to the metallo-dependent hydrolases superfamily. Adenosine and AMP deaminases family.</text>
</comment>
<dbReference type="Pfam" id="PF00962">
    <property type="entry name" value="A_deaminase"/>
    <property type="match status" value="1"/>
</dbReference>
<evidence type="ECO:0000259" key="8">
    <source>
        <dbReference type="Pfam" id="PF00962"/>
    </source>
</evidence>
<evidence type="ECO:0000256" key="3">
    <source>
        <dbReference type="ARBA" id="ARBA00022723"/>
    </source>
</evidence>
<evidence type="ECO:0000313" key="10">
    <source>
        <dbReference type="Proteomes" id="UP000311919"/>
    </source>
</evidence>
<gene>
    <name evidence="9" type="ORF">EWB00_003409</name>
</gene>
<comment type="cofactor">
    <cofactor evidence="1">
        <name>Zn(2+)</name>
        <dbReference type="ChEBI" id="CHEBI:29105"/>
    </cofactor>
</comment>
<dbReference type="InterPro" id="IPR006330">
    <property type="entry name" value="Ado/ade_deaminase"/>
</dbReference>
<dbReference type="Gene3D" id="3.20.20.140">
    <property type="entry name" value="Metal-dependent hydrolases"/>
    <property type="match status" value="1"/>
</dbReference>
<evidence type="ECO:0000256" key="7">
    <source>
        <dbReference type="ARBA" id="ARBA00048787"/>
    </source>
</evidence>
<comment type="catalytic activity">
    <reaction evidence="7">
        <text>N(6)-methyl-AMP + H2O + H(+) = IMP + methylamine</text>
        <dbReference type="Rhea" id="RHEA:16001"/>
        <dbReference type="ChEBI" id="CHEBI:15377"/>
        <dbReference type="ChEBI" id="CHEBI:15378"/>
        <dbReference type="ChEBI" id="CHEBI:58053"/>
        <dbReference type="ChEBI" id="CHEBI:59338"/>
        <dbReference type="ChEBI" id="CHEBI:144842"/>
    </reaction>
    <physiologicalReaction direction="left-to-right" evidence="7">
        <dbReference type="Rhea" id="RHEA:16002"/>
    </physiologicalReaction>
</comment>
<dbReference type="CDD" id="cd00443">
    <property type="entry name" value="ADA_AMPD"/>
    <property type="match status" value="1"/>
</dbReference>
<keyword evidence="5" id="KW-0862">Zinc</keyword>
<comment type="caution">
    <text evidence="9">The sequence shown here is derived from an EMBL/GenBank/DDBJ whole genome shotgun (WGS) entry which is preliminary data.</text>
</comment>
<evidence type="ECO:0000313" key="9">
    <source>
        <dbReference type="EMBL" id="TNN20673.1"/>
    </source>
</evidence>
<keyword evidence="3" id="KW-0479">Metal-binding</keyword>
<dbReference type="OrthoDB" id="272271at2759"/>
<evidence type="ECO:0000256" key="6">
    <source>
        <dbReference type="ARBA" id="ARBA00023080"/>
    </source>
</evidence>
<organism evidence="9 10">
    <name type="scientific">Schistosoma japonicum</name>
    <name type="common">Blood fluke</name>
    <dbReference type="NCBI Taxonomy" id="6182"/>
    <lineage>
        <taxon>Eukaryota</taxon>
        <taxon>Metazoa</taxon>
        <taxon>Spiralia</taxon>
        <taxon>Lophotrochozoa</taxon>
        <taxon>Platyhelminthes</taxon>
        <taxon>Trematoda</taxon>
        <taxon>Digenea</taxon>
        <taxon>Strigeidida</taxon>
        <taxon>Schistosomatoidea</taxon>
        <taxon>Schistosomatidae</taxon>
        <taxon>Schistosoma</taxon>
    </lineage>
</organism>
<dbReference type="GO" id="GO:0046872">
    <property type="term" value="F:metal ion binding"/>
    <property type="evidence" value="ECO:0007669"/>
    <property type="project" value="UniProtKB-KW"/>
</dbReference>
<dbReference type="PANTHER" id="PTHR11409">
    <property type="entry name" value="ADENOSINE DEAMINASE"/>
    <property type="match status" value="1"/>
</dbReference>
<accession>A0A4Z2DVT1</accession>
<dbReference type="EMBL" id="SKCS01000021">
    <property type="protein sequence ID" value="TNN20673.1"/>
    <property type="molecule type" value="Genomic_DNA"/>
</dbReference>
<evidence type="ECO:0000256" key="2">
    <source>
        <dbReference type="ARBA" id="ARBA00006676"/>
    </source>
</evidence>
<dbReference type="PANTHER" id="PTHR11409:SF42">
    <property type="entry name" value="ADENOSINE DEAMINASE-LIKE PROTEIN"/>
    <property type="match status" value="1"/>
</dbReference>
<reference evidence="9 10" key="1">
    <citation type="submission" date="2019-03" db="EMBL/GenBank/DDBJ databases">
        <title>An improved genome assembly of the fluke Schistosoma japonicum.</title>
        <authorList>
            <person name="Hu W."/>
            <person name="Luo F."/>
            <person name="Yin M."/>
            <person name="Mo X."/>
            <person name="Sun C."/>
            <person name="Wu Q."/>
            <person name="Zhu B."/>
            <person name="Xiang M."/>
            <person name="Wang J."/>
            <person name="Wang Y."/>
            <person name="Zhang T."/>
            <person name="Xu B."/>
            <person name="Zheng H."/>
            <person name="Feng Z."/>
        </authorList>
    </citation>
    <scope>NUCLEOTIDE SEQUENCE [LARGE SCALE GENOMIC DNA]</scope>
    <source>
        <strain evidence="9">HuSjv2</strain>
        <tissue evidence="9">Worms</tissue>
    </source>
</reference>
<dbReference type="InterPro" id="IPR032466">
    <property type="entry name" value="Metal_Hydrolase"/>
</dbReference>
<proteinExistence type="inferred from homology"/>
<keyword evidence="4" id="KW-0378">Hydrolase</keyword>
<dbReference type="STRING" id="6182.A0A4Z2DVT1"/>